<dbReference type="NCBIfam" id="TIGR01484">
    <property type="entry name" value="HAD-SF-IIB"/>
    <property type="match status" value="1"/>
</dbReference>
<dbReference type="Pfam" id="PF08282">
    <property type="entry name" value="Hydrolase_3"/>
    <property type="match status" value="1"/>
</dbReference>
<dbReference type="KEGG" id="xak:KIMC2_02230"/>
<dbReference type="Proteomes" id="UP001321804">
    <property type="component" value="Chromosome"/>
</dbReference>
<dbReference type="Gene3D" id="3.30.1240.10">
    <property type="match status" value="1"/>
</dbReference>
<dbReference type="InterPro" id="IPR036412">
    <property type="entry name" value="HAD-like_sf"/>
</dbReference>
<dbReference type="Gene3D" id="3.40.50.1000">
    <property type="entry name" value="HAD superfamily/HAD-like"/>
    <property type="match status" value="1"/>
</dbReference>
<keyword evidence="2" id="KW-1185">Reference proteome</keyword>
<dbReference type="GO" id="GO:0005829">
    <property type="term" value="C:cytosol"/>
    <property type="evidence" value="ECO:0007669"/>
    <property type="project" value="TreeGrafter"/>
</dbReference>
<dbReference type="EMBL" id="AP026801">
    <property type="protein sequence ID" value="BDR55661.1"/>
    <property type="molecule type" value="Genomic_DNA"/>
</dbReference>
<sequence>MIKKIFLDLDETLLNSKGELPLTKIKTINKCSVPITLVSARSPKEMEKIIDILNLNGPQIAFNGGLIFERKNSINHILFKQEISKKSVLLITNFILNNFPDISLNYYDDNKCYTFNQKRKVQISQPITSIKPRIIKHFEINQKNIYKIILKSSNSHLLWRLYRKLAYLCLFDVSIKQSGKMDLEITPSNARKDHAFKFAAKGLEKSEIAACVNSYKNLPMLKYVGLPIVMNDADSKIKSVAKYITKSNDENRVAYGIKHFIEETR</sequence>
<dbReference type="PANTHER" id="PTHR10000:SF8">
    <property type="entry name" value="HAD SUPERFAMILY HYDROLASE-LIKE, TYPE 3"/>
    <property type="match status" value="1"/>
</dbReference>
<dbReference type="InterPro" id="IPR006379">
    <property type="entry name" value="HAD-SF_hydro_IIB"/>
</dbReference>
<dbReference type="GO" id="GO:0000287">
    <property type="term" value="F:magnesium ion binding"/>
    <property type="evidence" value="ECO:0007669"/>
    <property type="project" value="TreeGrafter"/>
</dbReference>
<dbReference type="InterPro" id="IPR023214">
    <property type="entry name" value="HAD_sf"/>
</dbReference>
<dbReference type="PANTHER" id="PTHR10000">
    <property type="entry name" value="PHOSPHOSERINE PHOSPHATASE"/>
    <property type="match status" value="1"/>
</dbReference>
<evidence type="ECO:0000313" key="2">
    <source>
        <dbReference type="Proteomes" id="UP001321804"/>
    </source>
</evidence>
<dbReference type="RefSeq" id="WP_317697163.1">
    <property type="nucleotide sequence ID" value="NZ_AP026801.1"/>
</dbReference>
<organism evidence="1 2">
    <name type="scientific">Xylocopilactobacillus apis</name>
    <dbReference type="NCBI Taxonomy" id="2932183"/>
    <lineage>
        <taxon>Bacteria</taxon>
        <taxon>Bacillati</taxon>
        <taxon>Bacillota</taxon>
        <taxon>Bacilli</taxon>
        <taxon>Lactobacillales</taxon>
        <taxon>Lactobacillaceae</taxon>
        <taxon>Xylocopilactobacillus</taxon>
    </lineage>
</organism>
<accession>A0AAU9CZI8</accession>
<protein>
    <submittedName>
        <fullName evidence="1">Haloacid dehalogenase</fullName>
    </submittedName>
</protein>
<gene>
    <name evidence="1" type="ORF">KIMC2_02230</name>
</gene>
<name>A0AAU9CZI8_9LACO</name>
<dbReference type="AlphaFoldDB" id="A0AAU9CZI8"/>
<dbReference type="SUPFAM" id="SSF56784">
    <property type="entry name" value="HAD-like"/>
    <property type="match status" value="1"/>
</dbReference>
<evidence type="ECO:0000313" key="1">
    <source>
        <dbReference type="EMBL" id="BDR55661.1"/>
    </source>
</evidence>
<reference evidence="1 2" key="1">
    <citation type="journal article" date="2023" name="Microbiol. Spectr.">
        <title>Symbiosis of Carpenter Bees with Uncharacterized Lactic Acid Bacteria Showing NAD Auxotrophy.</title>
        <authorList>
            <person name="Kawasaki S."/>
            <person name="Ozawa K."/>
            <person name="Mori T."/>
            <person name="Yamamoto A."/>
            <person name="Ito M."/>
            <person name="Ohkuma M."/>
            <person name="Sakamoto M."/>
            <person name="Matsutani M."/>
        </authorList>
    </citation>
    <scope>NUCLEOTIDE SEQUENCE [LARGE SCALE GENOMIC DNA]</scope>
    <source>
        <strain evidence="1 2">KimC2</strain>
    </source>
</reference>
<proteinExistence type="predicted"/>
<dbReference type="GO" id="GO:0016791">
    <property type="term" value="F:phosphatase activity"/>
    <property type="evidence" value="ECO:0007669"/>
    <property type="project" value="TreeGrafter"/>
</dbReference>